<dbReference type="PRINTS" id="PR00922">
    <property type="entry name" value="DADACBPTASE3"/>
</dbReference>
<dbReference type="RefSeq" id="WP_193498062.1">
    <property type="nucleotide sequence ID" value="NZ_CP063169.1"/>
</dbReference>
<dbReference type="GO" id="GO:0009002">
    <property type="term" value="F:serine-type D-Ala-D-Ala carboxypeptidase activity"/>
    <property type="evidence" value="ECO:0007669"/>
    <property type="project" value="UniProtKB-EC"/>
</dbReference>
<sequence length="464" mass="46461">MTALSVLLVLLLGGYAALDANDVVPGVLTRTPPWPDAEPFPEVAAAGLTAAPDQVPSLSGEAPVPSTEELAALASSLVSSGAVGPAPGVLVTDVLTGEDLYGARAAESYVPASSLKLLTGLAVLASYGDQHRFVTSVVDGGNGDGVDVVTLVAGGDLTLAAEEGDPSSVVGHAGLGDLAAEVATELAAQGRTEVQVSLDDTLFTGPGLAPRWGPVDLSGGWAMPMAPIAVDIGRRDGTSVRSSDAALDAAETFADALAGEGISVTGDVQRVAAPDGASELGAVESAPLRDLVAFTMQQSENVLSEALGRMTAVATGHEASFAGAGEAVLAVLADLGLDTSGNSLSDTSGLSSESVVTPRLLTDAVRLAADGSHPELTSLLAAVPVAGLEGTLNSRLTDTAATGVVRAKTGTLPQVVALTGMVTTEDGRLLAFTVLANDFDRGSAYLARIAVDEWISSVAECGCR</sequence>
<keyword evidence="3" id="KW-0732">Signal</keyword>
<dbReference type="InterPro" id="IPR000667">
    <property type="entry name" value="Peptidase_S13"/>
</dbReference>
<feature type="chain" id="PRO_5039566998" evidence="3">
    <location>
        <begin position="20"/>
        <end position="464"/>
    </location>
</feature>
<evidence type="ECO:0000256" key="3">
    <source>
        <dbReference type="SAM" id="SignalP"/>
    </source>
</evidence>
<dbReference type="SUPFAM" id="SSF56601">
    <property type="entry name" value="beta-lactamase/transpeptidase-like"/>
    <property type="match status" value="1"/>
</dbReference>
<dbReference type="Proteomes" id="UP000593758">
    <property type="component" value="Chromosome"/>
</dbReference>
<gene>
    <name evidence="4" type="primary">dacB</name>
    <name evidence="4" type="ORF">IM660_03615</name>
</gene>
<evidence type="ECO:0000313" key="4">
    <source>
        <dbReference type="EMBL" id="QOR71399.1"/>
    </source>
</evidence>
<dbReference type="Pfam" id="PF02113">
    <property type="entry name" value="Peptidase_S13"/>
    <property type="match status" value="2"/>
</dbReference>
<keyword evidence="2 4" id="KW-0378">Hydrolase</keyword>
<dbReference type="PANTHER" id="PTHR30023:SF0">
    <property type="entry name" value="PENICILLIN-SENSITIVE CARBOXYPEPTIDASE A"/>
    <property type="match status" value="1"/>
</dbReference>
<reference evidence="4 5" key="1">
    <citation type="submission" date="2020-10" db="EMBL/GenBank/DDBJ databases">
        <title>Haloactinobacterium sp. RN3S43, a bacterium isolated from saline soil.</title>
        <authorList>
            <person name="Sun J.-Q."/>
        </authorList>
    </citation>
    <scope>NUCLEOTIDE SEQUENCE [LARGE SCALE GENOMIC DNA]</scope>
    <source>
        <strain evidence="4 5">RN3S43</strain>
    </source>
</reference>
<keyword evidence="4" id="KW-0645">Protease</keyword>
<evidence type="ECO:0000256" key="1">
    <source>
        <dbReference type="ARBA" id="ARBA00006096"/>
    </source>
</evidence>
<accession>A0A7M1SUZ1</accession>
<dbReference type="KEGG" id="halt:IM660_03615"/>
<dbReference type="NCBIfam" id="TIGR00666">
    <property type="entry name" value="PBP4"/>
    <property type="match status" value="1"/>
</dbReference>
<dbReference type="AlphaFoldDB" id="A0A7M1SUZ1"/>
<dbReference type="GO" id="GO:0000270">
    <property type="term" value="P:peptidoglycan metabolic process"/>
    <property type="evidence" value="ECO:0007669"/>
    <property type="project" value="TreeGrafter"/>
</dbReference>
<dbReference type="InterPro" id="IPR012338">
    <property type="entry name" value="Beta-lactam/transpept-like"/>
</dbReference>
<proteinExistence type="inferred from homology"/>
<evidence type="ECO:0000313" key="5">
    <source>
        <dbReference type="Proteomes" id="UP000593758"/>
    </source>
</evidence>
<evidence type="ECO:0000256" key="2">
    <source>
        <dbReference type="ARBA" id="ARBA00022801"/>
    </source>
</evidence>
<protein>
    <submittedName>
        <fullName evidence="4">D-alanyl-D-alanine carboxypeptidase/D-alanyl-D-alanine-endopeptidase</fullName>
        <ecNumber evidence="4">3.4.16.4</ecNumber>
    </submittedName>
</protein>
<keyword evidence="4" id="KW-0121">Carboxypeptidase</keyword>
<dbReference type="GO" id="GO:0006508">
    <property type="term" value="P:proteolysis"/>
    <property type="evidence" value="ECO:0007669"/>
    <property type="project" value="InterPro"/>
</dbReference>
<comment type="similarity">
    <text evidence="1">Belongs to the peptidase S13 family.</text>
</comment>
<keyword evidence="5" id="KW-1185">Reference proteome</keyword>
<dbReference type="EC" id="3.4.16.4" evidence="4"/>
<name>A0A7M1SUZ1_9MICO</name>
<feature type="signal peptide" evidence="3">
    <location>
        <begin position="1"/>
        <end position="19"/>
    </location>
</feature>
<dbReference type="EMBL" id="CP063169">
    <property type="protein sequence ID" value="QOR71399.1"/>
    <property type="molecule type" value="Genomic_DNA"/>
</dbReference>
<organism evidence="4 5">
    <name type="scientific">Ruania alkalisoli</name>
    <dbReference type="NCBI Taxonomy" id="2779775"/>
    <lineage>
        <taxon>Bacteria</taxon>
        <taxon>Bacillati</taxon>
        <taxon>Actinomycetota</taxon>
        <taxon>Actinomycetes</taxon>
        <taxon>Micrococcales</taxon>
        <taxon>Ruaniaceae</taxon>
        <taxon>Ruania</taxon>
    </lineage>
</organism>
<dbReference type="PANTHER" id="PTHR30023">
    <property type="entry name" value="D-ALANYL-D-ALANINE CARBOXYPEPTIDASE"/>
    <property type="match status" value="1"/>
</dbReference>
<dbReference type="Gene3D" id="3.40.710.10">
    <property type="entry name" value="DD-peptidase/beta-lactamase superfamily"/>
    <property type="match status" value="2"/>
</dbReference>